<feature type="chain" id="PRO_5045684292" evidence="1">
    <location>
        <begin position="22"/>
        <end position="377"/>
    </location>
</feature>
<dbReference type="Proteomes" id="UP001231109">
    <property type="component" value="Unassembled WGS sequence"/>
</dbReference>
<keyword evidence="3" id="KW-1185">Reference proteome</keyword>
<gene>
    <name evidence="2" type="ORF">ORJ04_08995</name>
</gene>
<dbReference type="Gene3D" id="2.40.160.10">
    <property type="entry name" value="Porin"/>
    <property type="match status" value="1"/>
</dbReference>
<evidence type="ECO:0000313" key="3">
    <source>
        <dbReference type="Proteomes" id="UP001231109"/>
    </source>
</evidence>
<evidence type="ECO:0000313" key="2">
    <source>
        <dbReference type="EMBL" id="MDP5136082.1"/>
    </source>
</evidence>
<dbReference type="EMBL" id="JAPJDZ010000018">
    <property type="protein sequence ID" value="MDP5136082.1"/>
    <property type="molecule type" value="Genomic_DNA"/>
</dbReference>
<organism evidence="2 3">
    <name type="scientific">Rheinheimera baltica</name>
    <dbReference type="NCBI Taxonomy" id="67576"/>
    <lineage>
        <taxon>Bacteria</taxon>
        <taxon>Pseudomonadati</taxon>
        <taxon>Pseudomonadota</taxon>
        <taxon>Gammaproteobacteria</taxon>
        <taxon>Chromatiales</taxon>
        <taxon>Chromatiaceae</taxon>
        <taxon>Rheinheimera</taxon>
    </lineage>
</organism>
<evidence type="ECO:0000256" key="1">
    <source>
        <dbReference type="SAM" id="SignalP"/>
    </source>
</evidence>
<dbReference type="InterPro" id="IPR023614">
    <property type="entry name" value="Porin_dom_sf"/>
</dbReference>
<accession>A0ABT9HY69</accession>
<feature type="signal peptide" evidence="1">
    <location>
        <begin position="1"/>
        <end position="21"/>
    </location>
</feature>
<dbReference type="SUPFAM" id="SSF56935">
    <property type="entry name" value="Porins"/>
    <property type="match status" value="1"/>
</dbReference>
<keyword evidence="1" id="KW-0732">Signal</keyword>
<dbReference type="RefSeq" id="WP_027671071.1">
    <property type="nucleotide sequence ID" value="NZ_JAPJDZ010000018.1"/>
</dbReference>
<name>A0ABT9HY69_9GAMM</name>
<reference evidence="2 3" key="1">
    <citation type="submission" date="2022-11" db="EMBL/GenBank/DDBJ databases">
        <title>Viruses from the air-sea interface of a natural surface slick.</title>
        <authorList>
            <person name="Rahlff J."/>
            <person name="Holmfeldt K."/>
        </authorList>
    </citation>
    <scope>NUCLEOTIDE SEQUENCE [LARGE SCALE GENOMIC DNA]</scope>
    <source>
        <strain evidence="2 3">SMS4</strain>
    </source>
</reference>
<proteinExistence type="predicted"/>
<comment type="caution">
    <text evidence="2">The sequence shown here is derived from an EMBL/GenBank/DDBJ whole genome shotgun (WGS) entry which is preliminary data.</text>
</comment>
<protein>
    <submittedName>
        <fullName evidence="2">Porin</fullName>
    </submittedName>
</protein>
<sequence>MLKKSLIAFAVSGLLIAPAHAEVQINGFASIKAGMTLDSDDELYGYTNDLDFKNESLMALQVRSDLGEKLSVTAQLMGRGSNDFDIGFEWAFITYQLNDNTMINAGRLRGPFYKYSEYKDVGYAYDWSRVPRSVYGLGFDNIEGISVYRTDIIAGFDSTLIAMYGGYDGTTGLGDGQLDGFFGASWELSRDWYNFRIAYYNADASLTFANQDANNLLGALNANGFAALAEEIDFDKDKGTFFGIGAGIDRENLVIVAEYNRTEVDNTLFANRENYFISVAYRLGSITPYISHEWERHDSKPEIYQPYQNLASTPLAPLYFGAVATVESQAKEADTLNIGLRYDFHSSAAFKLQYTSQKNKLLDTRVGLLVAGVDLVF</sequence>